<dbReference type="Proteomes" id="UP000831290">
    <property type="component" value="Chromosome"/>
</dbReference>
<proteinExistence type="predicted"/>
<dbReference type="EMBL" id="CP094358">
    <property type="protein sequence ID" value="UOB16664.1"/>
    <property type="molecule type" value="Genomic_DNA"/>
</dbReference>
<evidence type="ECO:0000313" key="1">
    <source>
        <dbReference type="EMBL" id="UOB16664.1"/>
    </source>
</evidence>
<dbReference type="KEGG" id="fbm:MQE35_13070"/>
<name>A0A9E6ZJE6_9FLAO</name>
<keyword evidence="2" id="KW-1185">Reference proteome</keyword>
<protein>
    <submittedName>
        <fullName evidence="1">Uncharacterized protein</fullName>
    </submittedName>
</protein>
<accession>A0A9E6ZJE6</accession>
<organism evidence="1 2">
    <name type="scientific">Abyssalbus ytuae</name>
    <dbReference type="NCBI Taxonomy" id="2926907"/>
    <lineage>
        <taxon>Bacteria</taxon>
        <taxon>Pseudomonadati</taxon>
        <taxon>Bacteroidota</taxon>
        <taxon>Flavobacteriia</taxon>
        <taxon>Flavobacteriales</taxon>
        <taxon>Flavobacteriaceae</taxon>
        <taxon>Abyssalbus</taxon>
    </lineage>
</organism>
<gene>
    <name evidence="1" type="ORF">MQE35_13070</name>
</gene>
<reference evidence="1" key="1">
    <citation type="submission" date="2022-03" db="EMBL/GenBank/DDBJ databases">
        <title>Description of Abyssus ytuae gen. nov., sp. nov., a novel member of the family Flavobacteriaceae isolated from the sediment of Mariana Trench.</title>
        <authorList>
            <person name="Zhang J."/>
            <person name="Xu X."/>
        </authorList>
    </citation>
    <scope>NUCLEOTIDE SEQUENCE</scope>
    <source>
        <strain evidence="1">MT3330</strain>
    </source>
</reference>
<dbReference type="RefSeq" id="WP_255841892.1">
    <property type="nucleotide sequence ID" value="NZ_CP094358.1"/>
</dbReference>
<sequence length="110" mass="12599">MKTLVNILSFVLIIICIGFSDFFSSETGQHNSNTKEKQIVNADTTFTQQMNKLKYLCQNKFWYPERTNDSGTGKNPSLLLKQIIENNFSMRGRSDSVDFDCLKDSLTCKN</sequence>
<evidence type="ECO:0000313" key="2">
    <source>
        <dbReference type="Proteomes" id="UP000831290"/>
    </source>
</evidence>
<dbReference type="AlphaFoldDB" id="A0A9E6ZJE6"/>